<keyword evidence="3" id="KW-0408">Iron</keyword>
<protein>
    <submittedName>
        <fullName evidence="6">Indoleamine 2,3-dioxygenase 1 (inferred by orthology to a zebrafish protein)</fullName>
    </submittedName>
</protein>
<dbReference type="EMBL" id="UYSL01019762">
    <property type="protein sequence ID" value="VDL69447.1"/>
    <property type="molecule type" value="Genomic_DNA"/>
</dbReference>
<gene>
    <name evidence="4" type="ORF">NBR_LOCUS5858</name>
</gene>
<dbReference type="GO" id="GO:0019441">
    <property type="term" value="P:L-tryptophan catabolic process to kynurenine"/>
    <property type="evidence" value="ECO:0007669"/>
    <property type="project" value="InterPro"/>
</dbReference>
<evidence type="ECO:0000256" key="1">
    <source>
        <dbReference type="ARBA" id="ARBA00007119"/>
    </source>
</evidence>
<reference evidence="6" key="1">
    <citation type="submission" date="2017-02" db="UniProtKB">
        <authorList>
            <consortium name="WormBaseParasite"/>
        </authorList>
    </citation>
    <scope>IDENTIFICATION</scope>
</reference>
<evidence type="ECO:0000313" key="4">
    <source>
        <dbReference type="EMBL" id="VDL69447.1"/>
    </source>
</evidence>
<dbReference type="AlphaFoldDB" id="A0A0N4XTD8"/>
<dbReference type="GO" id="GO:0033754">
    <property type="term" value="F:indoleamine 2,3-dioxygenase activity"/>
    <property type="evidence" value="ECO:0007669"/>
    <property type="project" value="TreeGrafter"/>
</dbReference>
<evidence type="ECO:0000256" key="3">
    <source>
        <dbReference type="ARBA" id="ARBA00023004"/>
    </source>
</evidence>
<dbReference type="WBParaSite" id="NBR_0000585701-mRNA-1">
    <property type="protein sequence ID" value="NBR_0000585701-mRNA-1"/>
    <property type="gene ID" value="NBR_0000585701"/>
</dbReference>
<dbReference type="GO" id="GO:0005737">
    <property type="term" value="C:cytoplasm"/>
    <property type="evidence" value="ECO:0007669"/>
    <property type="project" value="TreeGrafter"/>
</dbReference>
<dbReference type="PANTHER" id="PTHR28657">
    <property type="entry name" value="INDOLEAMINE 2,3-DIOXYGENASE"/>
    <property type="match status" value="1"/>
</dbReference>
<sequence>MSDLIRNQNVGEAVRGLPELTTEWLATYEDWRLAHLLLTTITSGYIWSGGPQKAPSILPKNVAVPLMSVSRQLGVRPVVCHASACLANWNLIDPSKPFSPDNMQLNAFKFLESRGNHWFFVVTAQIEKDFAPCIYNIIRTMHSTNDNDLEIRKALISIKNCLEKAATTMKRLPEHLTPTEFYNELRPFLWGYNEGLLNGHGIVFEVVHLNTVFLKHKIEMNIKASKVNNV</sequence>
<evidence type="ECO:0000313" key="5">
    <source>
        <dbReference type="Proteomes" id="UP000271162"/>
    </source>
</evidence>
<dbReference type="Pfam" id="PF01231">
    <property type="entry name" value="IDO"/>
    <property type="match status" value="1"/>
</dbReference>
<evidence type="ECO:0000256" key="2">
    <source>
        <dbReference type="ARBA" id="ARBA00022723"/>
    </source>
</evidence>
<dbReference type="SUPFAM" id="SSF140959">
    <property type="entry name" value="Indolic compounds 2,3-dioxygenase-like"/>
    <property type="match status" value="1"/>
</dbReference>
<dbReference type="GO" id="GO:0020037">
    <property type="term" value="F:heme binding"/>
    <property type="evidence" value="ECO:0007669"/>
    <property type="project" value="InterPro"/>
</dbReference>
<name>A0A0N4XTD8_NIPBR</name>
<proteinExistence type="inferred from homology"/>
<dbReference type="InterPro" id="IPR037217">
    <property type="entry name" value="Trp/Indoleamine_2_3_dOase-like"/>
</dbReference>
<keyword evidence="2" id="KW-0479">Metal-binding</keyword>
<dbReference type="PANTHER" id="PTHR28657:SF5">
    <property type="entry name" value="INDOLEAMINE 2,3-DIOXYGENASE"/>
    <property type="match status" value="1"/>
</dbReference>
<dbReference type="GO" id="GO:0034354">
    <property type="term" value="P:'de novo' NAD+ biosynthetic process from L-tryptophan"/>
    <property type="evidence" value="ECO:0007669"/>
    <property type="project" value="TreeGrafter"/>
</dbReference>
<dbReference type="InterPro" id="IPR000898">
    <property type="entry name" value="Indolamine_dOase"/>
</dbReference>
<dbReference type="STRING" id="27835.A0A0N4XTD8"/>
<comment type="similarity">
    <text evidence="1">Belongs to the indoleamine 2,3-dioxygenase family.</text>
</comment>
<reference evidence="4 5" key="2">
    <citation type="submission" date="2018-11" db="EMBL/GenBank/DDBJ databases">
        <authorList>
            <consortium name="Pathogen Informatics"/>
        </authorList>
    </citation>
    <scope>NUCLEOTIDE SEQUENCE [LARGE SCALE GENOMIC DNA]</scope>
</reference>
<organism evidence="6">
    <name type="scientific">Nippostrongylus brasiliensis</name>
    <name type="common">Rat hookworm</name>
    <dbReference type="NCBI Taxonomy" id="27835"/>
    <lineage>
        <taxon>Eukaryota</taxon>
        <taxon>Metazoa</taxon>
        <taxon>Ecdysozoa</taxon>
        <taxon>Nematoda</taxon>
        <taxon>Chromadorea</taxon>
        <taxon>Rhabditida</taxon>
        <taxon>Rhabditina</taxon>
        <taxon>Rhabditomorpha</taxon>
        <taxon>Strongyloidea</taxon>
        <taxon>Heligmosomidae</taxon>
        <taxon>Nippostrongylus</taxon>
    </lineage>
</organism>
<evidence type="ECO:0000313" key="6">
    <source>
        <dbReference type="WBParaSite" id="NBR_0000585701-mRNA-1"/>
    </source>
</evidence>
<keyword evidence="5" id="KW-1185">Reference proteome</keyword>
<dbReference type="GO" id="GO:0046872">
    <property type="term" value="F:metal ion binding"/>
    <property type="evidence" value="ECO:0007669"/>
    <property type="project" value="UniProtKB-KW"/>
</dbReference>
<accession>A0A0N4XTD8</accession>
<dbReference type="Gene3D" id="1.20.58.480">
    <property type="match status" value="1"/>
</dbReference>
<dbReference type="Proteomes" id="UP000271162">
    <property type="component" value="Unassembled WGS sequence"/>
</dbReference>
<dbReference type="GO" id="GO:0004833">
    <property type="term" value="F:L-tryptophan 2,3-dioxygenase activity"/>
    <property type="evidence" value="ECO:0007669"/>
    <property type="project" value="TreeGrafter"/>
</dbReference>